<dbReference type="SUPFAM" id="SSF55347">
    <property type="entry name" value="Glyceraldehyde-3-phosphate dehydrogenase-like, C-terminal domain"/>
    <property type="match status" value="1"/>
</dbReference>
<comment type="caution">
    <text evidence="3">The sequence shown here is derived from an EMBL/GenBank/DDBJ whole genome shotgun (WGS) entry which is preliminary data.</text>
</comment>
<feature type="domain" description="Gfo/Idh/MocA-like oxidoreductase N-terminal" evidence="1">
    <location>
        <begin position="2"/>
        <end position="120"/>
    </location>
</feature>
<evidence type="ECO:0000259" key="2">
    <source>
        <dbReference type="Pfam" id="PF22725"/>
    </source>
</evidence>
<dbReference type="InterPro" id="IPR036291">
    <property type="entry name" value="NAD(P)-bd_dom_sf"/>
</dbReference>
<evidence type="ECO:0000259" key="1">
    <source>
        <dbReference type="Pfam" id="PF01408"/>
    </source>
</evidence>
<proteinExistence type="predicted"/>
<dbReference type="Gene3D" id="3.40.50.720">
    <property type="entry name" value="NAD(P)-binding Rossmann-like Domain"/>
    <property type="match status" value="1"/>
</dbReference>
<reference evidence="3" key="1">
    <citation type="submission" date="2021-06" db="EMBL/GenBank/DDBJ databases">
        <title>Halomicroarcula sp. F24A a new haloarchaeum isolated from saline soil.</title>
        <authorList>
            <person name="Duran-Viseras A."/>
            <person name="Sanchez-Porro C."/>
            <person name="Ventosa A."/>
        </authorList>
    </citation>
    <scope>NUCLEOTIDE SEQUENCE</scope>
    <source>
        <strain evidence="3">F24A</strain>
    </source>
</reference>
<gene>
    <name evidence="3" type="ORF">EGD98_20490</name>
</gene>
<dbReference type="RefSeq" id="WP_220590224.1">
    <property type="nucleotide sequence ID" value="NZ_RKLQ01000007.1"/>
</dbReference>
<dbReference type="InterPro" id="IPR000683">
    <property type="entry name" value="Gfo/Idh/MocA-like_OxRdtase_N"/>
</dbReference>
<dbReference type="EMBL" id="RKLQ01000007">
    <property type="protein sequence ID" value="MBX0306029.1"/>
    <property type="molecule type" value="Genomic_DNA"/>
</dbReference>
<evidence type="ECO:0000313" key="4">
    <source>
        <dbReference type="Proteomes" id="UP000783863"/>
    </source>
</evidence>
<dbReference type="AlphaFoldDB" id="A0A8J8CBB7"/>
<keyword evidence="4" id="KW-1185">Reference proteome</keyword>
<sequence>MEVGVIGAGGIAKEHMRNLDALDDVSITAVCDIDEETANRAAGKRDAAAYVDHEELYDTHGDALDAVFICIPPFAHTTQETIAAERDIPFLVEKPVTVSVDKAKEIASTVSESDIMTHVSYESRFNPTTDLVEEYVGDRQISLMTAQFLSPIPPQDWFTDEAKSGGQLFEQTSHYIDLFRYFAGEVESVMGYGAQEVLEDELNFNDTTAVVLEHESGTISQVASTTASPDYDVSGITMVGDDFRLVRQDESLTGTVAGEEVNETATQDNHYIEDKAFVEAVRNDNPDRLRCPYADGVKTLEVVDAVKESIETGERVYL</sequence>
<name>A0A8J8CBB7_9EURY</name>
<dbReference type="Proteomes" id="UP000783863">
    <property type="component" value="Unassembled WGS sequence"/>
</dbReference>
<dbReference type="Pfam" id="PF22725">
    <property type="entry name" value="GFO_IDH_MocA_C3"/>
    <property type="match status" value="1"/>
</dbReference>
<evidence type="ECO:0000313" key="3">
    <source>
        <dbReference type="EMBL" id="MBX0306029.1"/>
    </source>
</evidence>
<protein>
    <submittedName>
        <fullName evidence="3">Gfo/Idh/MocA family oxidoreductase</fullName>
    </submittedName>
</protein>
<dbReference type="InterPro" id="IPR052515">
    <property type="entry name" value="Gfo/Idh/MocA_Oxidoreductase"/>
</dbReference>
<dbReference type="SUPFAM" id="SSF51735">
    <property type="entry name" value="NAD(P)-binding Rossmann-fold domains"/>
    <property type="match status" value="1"/>
</dbReference>
<dbReference type="Gene3D" id="3.30.360.10">
    <property type="entry name" value="Dihydrodipicolinate Reductase, domain 2"/>
    <property type="match status" value="1"/>
</dbReference>
<dbReference type="GO" id="GO:0000166">
    <property type="term" value="F:nucleotide binding"/>
    <property type="evidence" value="ECO:0007669"/>
    <property type="project" value="InterPro"/>
</dbReference>
<accession>A0A8J8CBB7</accession>
<dbReference type="Pfam" id="PF01408">
    <property type="entry name" value="GFO_IDH_MocA"/>
    <property type="match status" value="1"/>
</dbReference>
<organism evidence="3 4">
    <name type="scientific">Haloarcula salinisoli</name>
    <dbReference type="NCBI Taxonomy" id="2487746"/>
    <lineage>
        <taxon>Archaea</taxon>
        <taxon>Methanobacteriati</taxon>
        <taxon>Methanobacteriota</taxon>
        <taxon>Stenosarchaea group</taxon>
        <taxon>Halobacteria</taxon>
        <taxon>Halobacteriales</taxon>
        <taxon>Haloarculaceae</taxon>
        <taxon>Haloarcula</taxon>
    </lineage>
</organism>
<dbReference type="PANTHER" id="PTHR43249">
    <property type="entry name" value="UDP-N-ACETYL-2-AMINO-2-DEOXY-D-GLUCURONATE OXIDASE"/>
    <property type="match status" value="1"/>
</dbReference>
<dbReference type="InterPro" id="IPR055170">
    <property type="entry name" value="GFO_IDH_MocA-like_dom"/>
</dbReference>
<dbReference type="PANTHER" id="PTHR43249:SF1">
    <property type="entry name" value="D-GLUCOSIDE 3-DEHYDROGENASE"/>
    <property type="match status" value="1"/>
</dbReference>
<feature type="domain" description="GFO/IDH/MocA-like oxidoreductase" evidence="2">
    <location>
        <begin position="141"/>
        <end position="240"/>
    </location>
</feature>